<dbReference type="OrthoDB" id="3934549at2759"/>
<reference evidence="2 3" key="1">
    <citation type="submission" date="2019-01" db="EMBL/GenBank/DDBJ databases">
        <title>Intercellular communication is required for trap formation in the nematode-trapping fungus Duddingtonia flagrans.</title>
        <authorList>
            <person name="Youssar L."/>
            <person name="Wernet V."/>
            <person name="Hensel N."/>
            <person name="Hildebrandt H.-G."/>
            <person name="Fischer R."/>
        </authorList>
    </citation>
    <scope>NUCLEOTIDE SEQUENCE [LARGE SCALE GENOMIC DNA]</scope>
    <source>
        <strain evidence="2 3">CBS H-5679</strain>
    </source>
</reference>
<dbReference type="VEuPathDB" id="FungiDB:DFL_007530"/>
<dbReference type="AlphaFoldDB" id="A0A436ZW21"/>
<evidence type="ECO:0000256" key="1">
    <source>
        <dbReference type="SAM" id="MobiDB-lite"/>
    </source>
</evidence>
<evidence type="ECO:0000313" key="3">
    <source>
        <dbReference type="Proteomes" id="UP000283090"/>
    </source>
</evidence>
<organism evidence="2 3">
    <name type="scientific">Arthrobotrys flagrans</name>
    <name type="common">Nematode-trapping fungus</name>
    <name type="synonym">Trichothecium flagrans</name>
    <dbReference type="NCBI Taxonomy" id="97331"/>
    <lineage>
        <taxon>Eukaryota</taxon>
        <taxon>Fungi</taxon>
        <taxon>Dikarya</taxon>
        <taxon>Ascomycota</taxon>
        <taxon>Pezizomycotina</taxon>
        <taxon>Orbiliomycetes</taxon>
        <taxon>Orbiliales</taxon>
        <taxon>Orbiliaceae</taxon>
        <taxon>Arthrobotrys</taxon>
    </lineage>
</organism>
<feature type="region of interest" description="Disordered" evidence="1">
    <location>
        <begin position="246"/>
        <end position="278"/>
    </location>
</feature>
<feature type="compositionally biased region" description="Acidic residues" evidence="1">
    <location>
        <begin position="103"/>
        <end position="132"/>
    </location>
</feature>
<evidence type="ECO:0000313" key="2">
    <source>
        <dbReference type="EMBL" id="RVD83129.1"/>
    </source>
</evidence>
<protein>
    <submittedName>
        <fullName evidence="2">Uncharacterized protein</fullName>
    </submittedName>
</protein>
<dbReference type="STRING" id="97331.A0A436ZW21"/>
<dbReference type="RefSeq" id="XP_067488673.1">
    <property type="nucleotide sequence ID" value="XM_067637126.1"/>
</dbReference>
<feature type="compositionally biased region" description="Acidic residues" evidence="1">
    <location>
        <begin position="249"/>
        <end position="260"/>
    </location>
</feature>
<feature type="compositionally biased region" description="Basic and acidic residues" evidence="1">
    <location>
        <begin position="261"/>
        <end position="278"/>
    </location>
</feature>
<feature type="region of interest" description="Disordered" evidence="1">
    <location>
        <begin position="103"/>
        <end position="147"/>
    </location>
</feature>
<dbReference type="EMBL" id="SAEB01000009">
    <property type="protein sequence ID" value="RVD83129.1"/>
    <property type="molecule type" value="Genomic_DNA"/>
</dbReference>
<comment type="caution">
    <text evidence="2">The sequence shown here is derived from an EMBL/GenBank/DDBJ whole genome shotgun (WGS) entry which is preliminary data.</text>
</comment>
<feature type="region of interest" description="Disordered" evidence="1">
    <location>
        <begin position="23"/>
        <end position="52"/>
    </location>
</feature>
<keyword evidence="3" id="KW-1185">Reference proteome</keyword>
<gene>
    <name evidence="2" type="ORF">DFL_007530</name>
</gene>
<dbReference type="GeneID" id="93589841"/>
<accession>A0A436ZW21</accession>
<dbReference type="Proteomes" id="UP000283090">
    <property type="component" value="Unassembled WGS sequence"/>
</dbReference>
<proteinExistence type="predicted"/>
<sequence length="306" mass="34159">MCACAPALKPLFKSFVTPFSSKVGNSGVKSSALASKGGTTGGGAVAPNPSIAKNRAKFEMADSSRRESLESRVVKVAGGTPYYTPPPLEMARPKGWRPTIKDDVEEEEGYDEIDEGEELEDVEEEDRNEENENNTRRPPAKYRRSAPNFQLDGSFGFTREQPSSNIRHANTINTTTFTTTTFTTTTNANNRLGQFSKLAGEYSVSCRSTHSLAKNGADVIPYRQYFGFVYRPSIWTRRRAKSAIGLGDEREDDDGEEGEGGEGRRPSEMGVKIEHEVRIDYESMTEEEKERWERKRSILDAVDSLW</sequence>
<name>A0A436ZW21_ARTFL</name>